<dbReference type="SUPFAM" id="SSF53756">
    <property type="entry name" value="UDP-Glycosyltransferase/glycogen phosphorylase"/>
    <property type="match status" value="1"/>
</dbReference>
<sequence length="314" mass="35433">MTTEKKQWTVYCNAFWPGFLEGTDPVTVGFFLKLLSTALGPEASVSVTRDPAAADILLESLFGTSILTTRTWTYTVFFSGECRICPQYRDYDCVLWGEMPADSHDNVVCCPEFVPYLYSTGLLAPLEERSQQFREMPPRLPPGLARVCTVISNPRGPDRNRFLDILERYVPVDYGGQFRTNIPRIQAPYTCAEFRNIIGQYRFTLAMENSRGGHYVTEKITHALLTGTVPIYWGAPHVTTYFNPDRFIHIHELDEEGIGSAINDVLTLATDDEAYQERIAQPVFMDASGNPSHRLSRTLDAIAADMGAVLRRRK</sequence>
<keyword evidence="2" id="KW-0328">Glycosyltransferase</keyword>
<dbReference type="InterPro" id="IPR055270">
    <property type="entry name" value="Glyco_tran_10_C"/>
</dbReference>
<proteinExistence type="inferred from homology"/>
<evidence type="ECO:0000256" key="3">
    <source>
        <dbReference type="ARBA" id="ARBA00022679"/>
    </source>
</evidence>
<comment type="similarity">
    <text evidence="1">Belongs to the glycosyltransferase 10 family.</text>
</comment>
<dbReference type="GO" id="GO:0016020">
    <property type="term" value="C:membrane"/>
    <property type="evidence" value="ECO:0007669"/>
    <property type="project" value="InterPro"/>
</dbReference>
<dbReference type="Gene3D" id="3.40.50.11660">
    <property type="entry name" value="Glycosyl transferase family 10, C-terminal domain"/>
    <property type="match status" value="1"/>
</dbReference>
<reference evidence="5" key="1">
    <citation type="journal article" date="2020" name="Nature">
        <title>Giant virus diversity and host interactions through global metagenomics.</title>
        <authorList>
            <person name="Schulz F."/>
            <person name="Roux S."/>
            <person name="Paez-Espino D."/>
            <person name="Jungbluth S."/>
            <person name="Walsh D.A."/>
            <person name="Denef V.J."/>
            <person name="McMahon K.D."/>
            <person name="Konstantinidis K.T."/>
            <person name="Eloe-Fadrosh E.A."/>
            <person name="Kyrpides N.C."/>
            <person name="Woyke T."/>
        </authorList>
    </citation>
    <scope>NUCLEOTIDE SEQUENCE</scope>
    <source>
        <strain evidence="5">GVMAG-M-3300009068-24</strain>
    </source>
</reference>
<dbReference type="InterPro" id="IPR038577">
    <property type="entry name" value="GT10-like_C_sf"/>
</dbReference>
<dbReference type="Pfam" id="PF00852">
    <property type="entry name" value="Glyco_transf_10"/>
    <property type="match status" value="1"/>
</dbReference>
<dbReference type="InterPro" id="IPR001503">
    <property type="entry name" value="Glyco_trans_10"/>
</dbReference>
<feature type="domain" description="Fucosyltransferase C-terminal" evidence="4">
    <location>
        <begin position="147"/>
        <end position="277"/>
    </location>
</feature>
<dbReference type="EMBL" id="MN738881">
    <property type="protein sequence ID" value="QHT29720.1"/>
    <property type="molecule type" value="Genomic_DNA"/>
</dbReference>
<evidence type="ECO:0000256" key="1">
    <source>
        <dbReference type="ARBA" id="ARBA00008919"/>
    </source>
</evidence>
<evidence type="ECO:0000256" key="2">
    <source>
        <dbReference type="ARBA" id="ARBA00022676"/>
    </source>
</evidence>
<name>A0A6C0EN07_9ZZZZ</name>
<dbReference type="PANTHER" id="PTHR11929:SF194">
    <property type="entry name" value="ALPHA-(1,3)-FUCOSYLTRANSFERASE 10"/>
    <property type="match status" value="1"/>
</dbReference>
<keyword evidence="3" id="KW-0808">Transferase</keyword>
<evidence type="ECO:0000313" key="5">
    <source>
        <dbReference type="EMBL" id="QHT29720.1"/>
    </source>
</evidence>
<dbReference type="AlphaFoldDB" id="A0A6C0EN07"/>
<accession>A0A6C0EN07</accession>
<organism evidence="5">
    <name type="scientific">viral metagenome</name>
    <dbReference type="NCBI Taxonomy" id="1070528"/>
    <lineage>
        <taxon>unclassified sequences</taxon>
        <taxon>metagenomes</taxon>
        <taxon>organismal metagenomes</taxon>
    </lineage>
</organism>
<dbReference type="PANTHER" id="PTHR11929">
    <property type="entry name" value="ALPHA- 1,3 -FUCOSYLTRANSFERASE"/>
    <property type="match status" value="1"/>
</dbReference>
<protein>
    <recommendedName>
        <fullName evidence="4">Fucosyltransferase C-terminal domain-containing protein</fullName>
    </recommendedName>
</protein>
<evidence type="ECO:0000259" key="4">
    <source>
        <dbReference type="Pfam" id="PF00852"/>
    </source>
</evidence>
<dbReference type="GO" id="GO:0008417">
    <property type="term" value="F:fucosyltransferase activity"/>
    <property type="evidence" value="ECO:0007669"/>
    <property type="project" value="InterPro"/>
</dbReference>